<reference evidence="2 3" key="1">
    <citation type="submission" date="2018-11" db="EMBL/GenBank/DDBJ databases">
        <title>Chryseotalea sanarue gen. nov., sp., nov., a member of the family Cytophagaceae, isolated from a brackish lake in Hamamatsu Japan.</title>
        <authorList>
            <person name="Maejima Y."/>
            <person name="Iino T."/>
            <person name="Muraguchi Y."/>
            <person name="Fukuda K."/>
            <person name="Ohkuma M."/>
            <person name="Moriuchi R."/>
            <person name="Dohra H."/>
            <person name="Kimbara K."/>
            <person name="Shintani M."/>
        </authorList>
    </citation>
    <scope>NUCLEOTIDE SEQUENCE [LARGE SCALE GENOMIC DNA]</scope>
    <source>
        <strain evidence="2 3">Ys</strain>
    </source>
</reference>
<proteinExistence type="predicted"/>
<keyword evidence="1" id="KW-1133">Transmembrane helix</keyword>
<keyword evidence="1" id="KW-0472">Membrane</keyword>
<accession>A0A401U8S6</accession>
<evidence type="ECO:0000256" key="1">
    <source>
        <dbReference type="SAM" id="Phobius"/>
    </source>
</evidence>
<evidence type="ECO:0000313" key="3">
    <source>
        <dbReference type="Proteomes" id="UP000288227"/>
    </source>
</evidence>
<dbReference type="Proteomes" id="UP000288227">
    <property type="component" value="Unassembled WGS sequence"/>
</dbReference>
<feature type="transmembrane region" description="Helical" evidence="1">
    <location>
        <begin position="167"/>
        <end position="186"/>
    </location>
</feature>
<sequence length="189" mass="22586">MSAFEYVTVLISIILGLGITQILTGIADLFHKREKVKLYWPHMLWVLFVLVLHIQEWWVTYELKNYQPWRLPTFLFIMMYPVNLFILARMLFPIRLKGKRINLKSFYLKNYRKIFTLFIASAILSVLYNLFILNLNVQTQILQSLLALTFTVITIKEYQQEWIHKSLSVIVTLVMIISIVIEWNVWMIN</sequence>
<feature type="transmembrane region" description="Helical" evidence="1">
    <location>
        <begin position="113"/>
        <end position="131"/>
    </location>
</feature>
<organism evidence="2 3">
    <name type="scientific">Chryseotalea sanaruensis</name>
    <dbReference type="NCBI Taxonomy" id="2482724"/>
    <lineage>
        <taxon>Bacteria</taxon>
        <taxon>Pseudomonadati</taxon>
        <taxon>Bacteroidota</taxon>
        <taxon>Cytophagia</taxon>
        <taxon>Cytophagales</taxon>
        <taxon>Chryseotaleaceae</taxon>
        <taxon>Chryseotalea</taxon>
    </lineage>
</organism>
<feature type="transmembrane region" description="Helical" evidence="1">
    <location>
        <begin position="71"/>
        <end position="92"/>
    </location>
</feature>
<keyword evidence="1" id="KW-0812">Transmembrane</keyword>
<evidence type="ECO:0000313" key="2">
    <source>
        <dbReference type="EMBL" id="GCC51308.1"/>
    </source>
</evidence>
<feature type="transmembrane region" description="Helical" evidence="1">
    <location>
        <begin position="137"/>
        <end position="155"/>
    </location>
</feature>
<keyword evidence="3" id="KW-1185">Reference proteome</keyword>
<comment type="caution">
    <text evidence="2">The sequence shown here is derived from an EMBL/GenBank/DDBJ whole genome shotgun (WGS) entry which is preliminary data.</text>
</comment>
<dbReference type="OrthoDB" id="981151at2"/>
<dbReference type="AlphaFoldDB" id="A0A401U8S6"/>
<feature type="transmembrane region" description="Helical" evidence="1">
    <location>
        <begin position="6"/>
        <end position="26"/>
    </location>
</feature>
<feature type="transmembrane region" description="Helical" evidence="1">
    <location>
        <begin position="38"/>
        <end position="59"/>
    </location>
</feature>
<dbReference type="RefSeq" id="WP_127121936.1">
    <property type="nucleotide sequence ID" value="NZ_BHXQ01000002.1"/>
</dbReference>
<dbReference type="EMBL" id="BHXQ01000002">
    <property type="protein sequence ID" value="GCC51308.1"/>
    <property type="molecule type" value="Genomic_DNA"/>
</dbReference>
<protein>
    <submittedName>
        <fullName evidence="2">Uncharacterized protein</fullName>
    </submittedName>
</protein>
<name>A0A401U8S6_9BACT</name>
<gene>
    <name evidence="2" type="ORF">SanaruYs_15310</name>
</gene>